<comment type="caution">
    <text evidence="3">The sequence shown here is derived from an EMBL/GenBank/DDBJ whole genome shotgun (WGS) entry which is preliminary data.</text>
</comment>
<dbReference type="AlphaFoldDB" id="A0A0L0UJA7"/>
<name>A0A0L0UJA7_9BASI</name>
<dbReference type="Proteomes" id="UP000054564">
    <property type="component" value="Unassembled WGS sequence"/>
</dbReference>
<organism evidence="3 4">
    <name type="scientific">Puccinia striiformis f. sp. tritici PST-78</name>
    <dbReference type="NCBI Taxonomy" id="1165861"/>
    <lineage>
        <taxon>Eukaryota</taxon>
        <taxon>Fungi</taxon>
        <taxon>Dikarya</taxon>
        <taxon>Basidiomycota</taxon>
        <taxon>Pucciniomycotina</taxon>
        <taxon>Pucciniomycetes</taxon>
        <taxon>Pucciniales</taxon>
        <taxon>Pucciniaceae</taxon>
        <taxon>Puccinia</taxon>
    </lineage>
</organism>
<feature type="signal peptide" evidence="1">
    <location>
        <begin position="1"/>
        <end position="23"/>
    </location>
</feature>
<gene>
    <name evidence="3" type="ORF">PSTG_19444</name>
</gene>
<keyword evidence="1" id="KW-0732">Signal</keyword>
<dbReference type="Pfam" id="PF21821">
    <property type="entry name" value="Dit_like"/>
    <property type="match status" value="1"/>
</dbReference>
<dbReference type="InterPro" id="IPR048494">
    <property type="entry name" value="Dit-like_N"/>
</dbReference>
<protein>
    <recommendedName>
        <fullName evidence="2">Dit-like phage tail protein N-terminal domain-containing protein</fullName>
    </recommendedName>
</protein>
<evidence type="ECO:0000313" key="4">
    <source>
        <dbReference type="Proteomes" id="UP000054564"/>
    </source>
</evidence>
<proteinExistence type="predicted"/>
<feature type="chain" id="PRO_5005548800" description="Dit-like phage tail protein N-terminal domain-containing protein" evidence="1">
    <location>
        <begin position="24"/>
        <end position="174"/>
    </location>
</feature>
<feature type="domain" description="Dit-like phage tail protein N-terminal" evidence="2">
    <location>
        <begin position="41"/>
        <end position="155"/>
    </location>
</feature>
<dbReference type="EMBL" id="AJIL01006397">
    <property type="protein sequence ID" value="KNE87177.1"/>
    <property type="molecule type" value="Genomic_DNA"/>
</dbReference>
<evidence type="ECO:0000256" key="1">
    <source>
        <dbReference type="SAM" id="SignalP"/>
    </source>
</evidence>
<reference evidence="4" key="1">
    <citation type="submission" date="2014-03" db="EMBL/GenBank/DDBJ databases">
        <title>The Genome Sequence of Puccinia striiformis f. sp. tritici PST-78.</title>
        <authorList>
            <consortium name="The Broad Institute Genome Sequencing Platform"/>
            <person name="Cuomo C."/>
            <person name="Hulbert S."/>
            <person name="Chen X."/>
            <person name="Walker B."/>
            <person name="Young S.K."/>
            <person name="Zeng Q."/>
            <person name="Gargeya S."/>
            <person name="Fitzgerald M."/>
            <person name="Haas B."/>
            <person name="Abouelleil A."/>
            <person name="Alvarado L."/>
            <person name="Arachchi H.M."/>
            <person name="Berlin A.M."/>
            <person name="Chapman S.B."/>
            <person name="Goldberg J."/>
            <person name="Griggs A."/>
            <person name="Gujja S."/>
            <person name="Hansen M."/>
            <person name="Howarth C."/>
            <person name="Imamovic A."/>
            <person name="Larimer J."/>
            <person name="McCowan C."/>
            <person name="Montmayeur A."/>
            <person name="Murphy C."/>
            <person name="Neiman D."/>
            <person name="Pearson M."/>
            <person name="Priest M."/>
            <person name="Roberts A."/>
            <person name="Saif S."/>
            <person name="Shea T."/>
            <person name="Sisk P."/>
            <person name="Sykes S."/>
            <person name="Wortman J."/>
            <person name="Nusbaum C."/>
            <person name="Birren B."/>
        </authorList>
    </citation>
    <scope>NUCLEOTIDE SEQUENCE [LARGE SCALE GENOMIC DNA]</scope>
    <source>
        <strain evidence="4">race PST-78</strain>
    </source>
</reference>
<keyword evidence="4" id="KW-1185">Reference proteome</keyword>
<evidence type="ECO:0000259" key="2">
    <source>
        <dbReference type="Pfam" id="PF21821"/>
    </source>
</evidence>
<feature type="non-terminal residue" evidence="3">
    <location>
        <position position="174"/>
    </location>
</feature>
<accession>A0A0L0UJA7</accession>
<sequence>MPPKKRWSLLLSIINSTLSPGYGIYNATFPTKALNPTSFIGVEIVKDSAVTIAPVEKGMYSSYNKVNRPGEIRVTFAFEGWTGFSGAIPNLTNFSLTSRTDILTKLDEMVESASLYDIETPDITYQQYDSTHYDYRISGQEVTLLIVSAVFQAIRDMGNVTLSNATGSQVEPGK</sequence>
<evidence type="ECO:0000313" key="3">
    <source>
        <dbReference type="EMBL" id="KNE87177.1"/>
    </source>
</evidence>